<dbReference type="Pfam" id="PF04714">
    <property type="entry name" value="BCL_N"/>
    <property type="match status" value="1"/>
</dbReference>
<evidence type="ECO:0000256" key="1">
    <source>
        <dbReference type="ARBA" id="ARBA00010326"/>
    </source>
</evidence>
<comment type="similarity">
    <text evidence="1">Belongs to the BCL7 family.</text>
</comment>
<feature type="compositionally biased region" description="Basic and acidic residues" evidence="2">
    <location>
        <begin position="170"/>
        <end position="184"/>
    </location>
</feature>
<dbReference type="InterPro" id="IPR006804">
    <property type="entry name" value="BCL7"/>
</dbReference>
<comment type="caution">
    <text evidence="3">The sequence shown here is derived from an EMBL/GenBank/DDBJ whole genome shotgun (WGS) entry which is preliminary data.</text>
</comment>
<dbReference type="Proteomes" id="UP000054815">
    <property type="component" value="Unassembled WGS sequence"/>
</dbReference>
<feature type="region of interest" description="Disordered" evidence="2">
    <location>
        <begin position="162"/>
        <end position="190"/>
    </location>
</feature>
<gene>
    <name evidence="3" type="primary">C28H8.1</name>
    <name evidence="3" type="ORF">T4E_2904</name>
</gene>
<protein>
    <submittedName>
        <fullName evidence="3">BCL7-like protein C28H8.1</fullName>
    </submittedName>
</protein>
<dbReference type="EMBL" id="JYDU01000010">
    <property type="protein sequence ID" value="KRY00127.1"/>
    <property type="molecule type" value="Genomic_DNA"/>
</dbReference>
<dbReference type="PANTHER" id="PTHR12767:SF9">
    <property type="entry name" value="BCL7-LIKE"/>
    <property type="match status" value="1"/>
</dbReference>
<name>A0A0V0YIF8_TRIPS</name>
<accession>A0A0V0YIF8</accession>
<sequence>MLSRSLRAETRNRSKEEVKRVINTIERVRKWEQRWVTLRDSTVRVLKWIPVTESESLVTNRKAPASINITKLTNENAESSQDSTDYILDFEGQESDQKASSNFSETNDDSNGNIFLPIYFLLFYDFVAFSEPCFDSDSNQAIMNNGMSNQVTGASDFSDLMKNEQAALNSKEDENDKLSEEPEMKRRKNL</sequence>
<evidence type="ECO:0000313" key="4">
    <source>
        <dbReference type="Proteomes" id="UP000054815"/>
    </source>
</evidence>
<evidence type="ECO:0000256" key="2">
    <source>
        <dbReference type="SAM" id="MobiDB-lite"/>
    </source>
</evidence>
<dbReference type="PANTHER" id="PTHR12767">
    <property type="entry name" value="BCL7 RELATED"/>
    <property type="match status" value="1"/>
</dbReference>
<organism evidence="3 4">
    <name type="scientific">Trichinella pseudospiralis</name>
    <name type="common">Parasitic roundworm</name>
    <dbReference type="NCBI Taxonomy" id="6337"/>
    <lineage>
        <taxon>Eukaryota</taxon>
        <taxon>Metazoa</taxon>
        <taxon>Ecdysozoa</taxon>
        <taxon>Nematoda</taxon>
        <taxon>Enoplea</taxon>
        <taxon>Dorylaimia</taxon>
        <taxon>Trichinellida</taxon>
        <taxon>Trichinellidae</taxon>
        <taxon>Trichinella</taxon>
    </lineage>
</organism>
<dbReference type="AlphaFoldDB" id="A0A0V0YIF8"/>
<proteinExistence type="inferred from homology"/>
<dbReference type="STRING" id="6337.A0A0V0YIF8"/>
<reference evidence="3 4" key="1">
    <citation type="submission" date="2015-01" db="EMBL/GenBank/DDBJ databases">
        <title>Evolution of Trichinella species and genotypes.</title>
        <authorList>
            <person name="Korhonen P.K."/>
            <person name="Edoardo P."/>
            <person name="Giuseppe L.R."/>
            <person name="Gasser R.B."/>
        </authorList>
    </citation>
    <scope>NUCLEOTIDE SEQUENCE [LARGE SCALE GENOMIC DNA]</scope>
    <source>
        <strain evidence="3">ISS141</strain>
    </source>
</reference>
<evidence type="ECO:0000313" key="3">
    <source>
        <dbReference type="EMBL" id="KRY00127.1"/>
    </source>
</evidence>